<dbReference type="InterPro" id="IPR036291">
    <property type="entry name" value="NAD(P)-bd_dom_sf"/>
</dbReference>
<comment type="similarity">
    <text evidence="2">Belongs to the zinc-containing alcohol dehydrogenase family.</text>
</comment>
<feature type="domain" description="Alcohol dehydrogenase-like N-terminal" evidence="6">
    <location>
        <begin position="44"/>
        <end position="110"/>
    </location>
</feature>
<reference evidence="7 8" key="1">
    <citation type="submission" date="2024-07" db="EMBL/GenBank/DDBJ databases">
        <title>Section-level genome sequencing and comparative genomics of Aspergillus sections Usti and Cavernicolus.</title>
        <authorList>
            <consortium name="Lawrence Berkeley National Laboratory"/>
            <person name="Nybo J.L."/>
            <person name="Vesth T.C."/>
            <person name="Theobald S."/>
            <person name="Frisvad J.C."/>
            <person name="Larsen T.O."/>
            <person name="Kjaerboelling I."/>
            <person name="Rothschild-Mancinelli K."/>
            <person name="Lyhne E.K."/>
            <person name="Kogle M.E."/>
            <person name="Barry K."/>
            <person name="Clum A."/>
            <person name="Na H."/>
            <person name="Ledsgaard L."/>
            <person name="Lin J."/>
            <person name="Lipzen A."/>
            <person name="Kuo A."/>
            <person name="Riley R."/>
            <person name="Mondo S."/>
            <person name="LaButti K."/>
            <person name="Haridas S."/>
            <person name="Pangalinan J."/>
            <person name="Salamov A.A."/>
            <person name="Simmons B.A."/>
            <person name="Magnuson J.K."/>
            <person name="Chen J."/>
            <person name="Drula E."/>
            <person name="Henrissat B."/>
            <person name="Wiebenga A."/>
            <person name="Lubbers R.J."/>
            <person name="Gomes A.C."/>
            <person name="Macurrencykelacurrency M.R."/>
            <person name="Stajich J."/>
            <person name="Grigoriev I.V."/>
            <person name="Mortensen U.H."/>
            <person name="De vries R.P."/>
            <person name="Baker S.E."/>
            <person name="Andersen M.R."/>
        </authorList>
    </citation>
    <scope>NUCLEOTIDE SEQUENCE [LARGE SCALE GENOMIC DNA]</scope>
    <source>
        <strain evidence="7 8">CBS 756.74</strain>
    </source>
</reference>
<evidence type="ECO:0000256" key="4">
    <source>
        <dbReference type="ARBA" id="ARBA00022833"/>
    </source>
</evidence>
<dbReference type="Proteomes" id="UP001610444">
    <property type="component" value="Unassembled WGS sequence"/>
</dbReference>
<dbReference type="SUPFAM" id="SSF51735">
    <property type="entry name" value="NAD(P)-binding Rossmann-fold domains"/>
    <property type="match status" value="1"/>
</dbReference>
<keyword evidence="3" id="KW-0479">Metal-binding</keyword>
<name>A0ABR4KGA6_9EURO</name>
<dbReference type="Pfam" id="PF08240">
    <property type="entry name" value="ADH_N"/>
    <property type="match status" value="1"/>
</dbReference>
<dbReference type="PANTHER" id="PTHR42813">
    <property type="entry name" value="ZINC-TYPE ALCOHOL DEHYDROGENASE-LIKE"/>
    <property type="match status" value="1"/>
</dbReference>
<dbReference type="PANTHER" id="PTHR42813:SF3">
    <property type="entry name" value="GLUTATHIONE-INDEPENDENT FORMALDEHYDE DEHYDROGENASE"/>
    <property type="match status" value="1"/>
</dbReference>
<sequence>MLPEPRIYKAGGGESQQHNGRVLWTGIPLTVTVPDVPVPSISNPTDVRVRVTAAAICGTDLRTYHGIYGSSSPPWIICHGALGVIESVGSGAESLQVGDHIAIPDTLDSGPLNMARAGGFEVGDTVAIFGAIFGAVLSACFRPAPPCDAVHPARLEPAGSIGAIPISVNSTGGDPAAEILRLEPGDVARAVACVGYGAVNPTLDRLENAIILDMGAIGVVAAPGKLRGTPRAGDLSGLVQFPTVKFSKKWLEELVTLGRMNLDFIVSSMIGIEEAPEYHHQRFDQDLEPKVFMRFP</sequence>
<keyword evidence="8" id="KW-1185">Reference proteome</keyword>
<dbReference type="Gene3D" id="3.90.180.10">
    <property type="entry name" value="Medium-chain alcohol dehydrogenases, catalytic domain"/>
    <property type="match status" value="1"/>
</dbReference>
<evidence type="ECO:0000313" key="8">
    <source>
        <dbReference type="Proteomes" id="UP001610444"/>
    </source>
</evidence>
<protein>
    <submittedName>
        <fullName evidence="7">Chaperonin 10-like protein</fullName>
    </submittedName>
</protein>
<accession>A0ABR4KGA6</accession>
<organism evidence="7 8">
    <name type="scientific">Aspergillus pseudodeflectus</name>
    <dbReference type="NCBI Taxonomy" id="176178"/>
    <lineage>
        <taxon>Eukaryota</taxon>
        <taxon>Fungi</taxon>
        <taxon>Dikarya</taxon>
        <taxon>Ascomycota</taxon>
        <taxon>Pezizomycotina</taxon>
        <taxon>Eurotiomycetes</taxon>
        <taxon>Eurotiomycetidae</taxon>
        <taxon>Eurotiales</taxon>
        <taxon>Aspergillaceae</taxon>
        <taxon>Aspergillus</taxon>
        <taxon>Aspergillus subgen. Nidulantes</taxon>
    </lineage>
</organism>
<proteinExistence type="inferred from homology"/>
<keyword evidence="4" id="KW-0862">Zinc</keyword>
<evidence type="ECO:0000256" key="2">
    <source>
        <dbReference type="ARBA" id="ARBA00008072"/>
    </source>
</evidence>
<evidence type="ECO:0000256" key="3">
    <source>
        <dbReference type="ARBA" id="ARBA00022723"/>
    </source>
</evidence>
<evidence type="ECO:0000259" key="6">
    <source>
        <dbReference type="Pfam" id="PF08240"/>
    </source>
</evidence>
<dbReference type="RefSeq" id="XP_070899754.1">
    <property type="nucleotide sequence ID" value="XM_071042947.1"/>
</dbReference>
<dbReference type="GeneID" id="98158111"/>
<evidence type="ECO:0000313" key="7">
    <source>
        <dbReference type="EMBL" id="KAL2851313.1"/>
    </source>
</evidence>
<dbReference type="EMBL" id="JBFXLR010000018">
    <property type="protein sequence ID" value="KAL2851313.1"/>
    <property type="molecule type" value="Genomic_DNA"/>
</dbReference>
<dbReference type="InterPro" id="IPR011032">
    <property type="entry name" value="GroES-like_sf"/>
</dbReference>
<dbReference type="InterPro" id="IPR013154">
    <property type="entry name" value="ADH-like_N"/>
</dbReference>
<keyword evidence="5" id="KW-0520">NAD</keyword>
<comment type="cofactor">
    <cofactor evidence="1">
        <name>Zn(2+)</name>
        <dbReference type="ChEBI" id="CHEBI:29105"/>
    </cofactor>
</comment>
<gene>
    <name evidence="7" type="ORF">BJX68DRAFT_254893</name>
</gene>
<dbReference type="SUPFAM" id="SSF50129">
    <property type="entry name" value="GroES-like"/>
    <property type="match status" value="1"/>
</dbReference>
<comment type="caution">
    <text evidence="7">The sequence shown here is derived from an EMBL/GenBank/DDBJ whole genome shotgun (WGS) entry which is preliminary data.</text>
</comment>
<evidence type="ECO:0000256" key="1">
    <source>
        <dbReference type="ARBA" id="ARBA00001947"/>
    </source>
</evidence>
<evidence type="ECO:0000256" key="5">
    <source>
        <dbReference type="ARBA" id="ARBA00023027"/>
    </source>
</evidence>